<reference evidence="1" key="1">
    <citation type="submission" date="2020-06" db="EMBL/GenBank/DDBJ databases">
        <title>Draft genome of Bugula neritina, a colonial animal packing powerful symbionts and potential medicines.</title>
        <authorList>
            <person name="Rayko M."/>
        </authorList>
    </citation>
    <scope>NUCLEOTIDE SEQUENCE [LARGE SCALE GENOMIC DNA]</scope>
    <source>
        <strain evidence="1">Kwan_BN1</strain>
    </source>
</reference>
<gene>
    <name evidence="1" type="ORF">EB796_018373</name>
</gene>
<keyword evidence="2" id="KW-1185">Reference proteome</keyword>
<dbReference type="AlphaFoldDB" id="A0A7J7JCG3"/>
<proteinExistence type="predicted"/>
<sequence length="95" mass="10171">MLTMLSFDGTILPASTGAAKSLSSNNTPTLGSSDVTMHPRALVSYYSLSKTLNSTQPDALGYPAIDMLFKAPRVQRCRRPCACPGMLNGDFDTLI</sequence>
<organism evidence="1 2">
    <name type="scientific">Bugula neritina</name>
    <name type="common">Brown bryozoan</name>
    <name type="synonym">Sertularia neritina</name>
    <dbReference type="NCBI Taxonomy" id="10212"/>
    <lineage>
        <taxon>Eukaryota</taxon>
        <taxon>Metazoa</taxon>
        <taxon>Spiralia</taxon>
        <taxon>Lophotrochozoa</taxon>
        <taxon>Bryozoa</taxon>
        <taxon>Gymnolaemata</taxon>
        <taxon>Cheilostomatida</taxon>
        <taxon>Flustrina</taxon>
        <taxon>Buguloidea</taxon>
        <taxon>Bugulidae</taxon>
        <taxon>Bugula</taxon>
    </lineage>
</organism>
<name>A0A7J7JCG3_BUGNE</name>
<accession>A0A7J7JCG3</accession>
<dbReference type="EMBL" id="VXIV02002731">
    <property type="protein sequence ID" value="KAF6023326.1"/>
    <property type="molecule type" value="Genomic_DNA"/>
</dbReference>
<dbReference type="Proteomes" id="UP000593567">
    <property type="component" value="Unassembled WGS sequence"/>
</dbReference>
<comment type="caution">
    <text evidence="1">The sequence shown here is derived from an EMBL/GenBank/DDBJ whole genome shotgun (WGS) entry which is preliminary data.</text>
</comment>
<protein>
    <submittedName>
        <fullName evidence="1">Uncharacterized protein</fullName>
    </submittedName>
</protein>
<evidence type="ECO:0000313" key="1">
    <source>
        <dbReference type="EMBL" id="KAF6023326.1"/>
    </source>
</evidence>
<evidence type="ECO:0000313" key="2">
    <source>
        <dbReference type="Proteomes" id="UP000593567"/>
    </source>
</evidence>